<gene>
    <name evidence="6" type="ORF">PACLA_8A076633</name>
</gene>
<keyword evidence="2" id="KW-0479">Metal-binding</keyword>
<dbReference type="PROSITE" id="PS50948">
    <property type="entry name" value="PAN"/>
    <property type="match status" value="1"/>
</dbReference>
<dbReference type="InterPro" id="IPR003609">
    <property type="entry name" value="Pan_app"/>
</dbReference>
<dbReference type="Gene3D" id="2.60.120.200">
    <property type="match status" value="1"/>
</dbReference>
<dbReference type="PANTHER" id="PTHR19277">
    <property type="entry name" value="PENTRAXIN"/>
    <property type="match status" value="1"/>
</dbReference>
<dbReference type="InterPro" id="IPR001759">
    <property type="entry name" value="PTX_dom"/>
</dbReference>
<dbReference type="PANTHER" id="PTHR19277:SF125">
    <property type="entry name" value="B6"/>
    <property type="match status" value="1"/>
</dbReference>
<evidence type="ECO:0000313" key="6">
    <source>
        <dbReference type="EMBL" id="CAB4015918.1"/>
    </source>
</evidence>
<keyword evidence="3" id="KW-0106">Calcium</keyword>
<dbReference type="SMART" id="SM00159">
    <property type="entry name" value="PTX"/>
    <property type="match status" value="1"/>
</dbReference>
<dbReference type="EMBL" id="CACRXK020008898">
    <property type="protein sequence ID" value="CAB4015918.1"/>
    <property type="molecule type" value="Genomic_DNA"/>
</dbReference>
<dbReference type="Pfam" id="PF00024">
    <property type="entry name" value="PAN_1"/>
    <property type="match status" value="1"/>
</dbReference>
<dbReference type="GO" id="GO:0046872">
    <property type="term" value="F:metal ion binding"/>
    <property type="evidence" value="ECO:0007669"/>
    <property type="project" value="UniProtKB-KW"/>
</dbReference>
<dbReference type="Pfam" id="PF13385">
    <property type="entry name" value="Laminin_G_3"/>
    <property type="match status" value="1"/>
</dbReference>
<evidence type="ECO:0000256" key="2">
    <source>
        <dbReference type="ARBA" id="ARBA00022723"/>
    </source>
</evidence>
<dbReference type="OrthoDB" id="5978051at2759"/>
<reference evidence="6" key="1">
    <citation type="submission" date="2020-04" db="EMBL/GenBank/DDBJ databases">
        <authorList>
            <person name="Alioto T."/>
            <person name="Alioto T."/>
            <person name="Gomez Garrido J."/>
        </authorList>
    </citation>
    <scope>NUCLEOTIDE SEQUENCE</scope>
    <source>
        <strain evidence="6">A484AB</strain>
    </source>
</reference>
<sequence length="261" mass="28993">MTCAHHCALEKSKCKSFNFIADPTFTGNCELNFGKAQKLDDANLVPRNGMKYFEEINQDAEDEILATKEPSNTPEIAANSPALKFRGNNIVEYGISNKSQLFEDLTSISACFWMNAENSSISGQEPAILSYAVPWSDNEFLIVLDPELTVYFEKGKVSTGLDLIDGRNHHVCVTWTFADHNFTTYLDGSHAKTFPAARKSKQSIQAGNLTEVHVWNRVLTASEIKDIASSCVPTMKGNLKAYTDFEIKGEVETYIPKCGLE</sequence>
<accession>A0A7D9EUI8</accession>
<dbReference type="InterPro" id="IPR013320">
    <property type="entry name" value="ConA-like_dom_sf"/>
</dbReference>
<dbReference type="SUPFAM" id="SSF49899">
    <property type="entry name" value="Concanavalin A-like lectins/glucanases"/>
    <property type="match status" value="1"/>
</dbReference>
<dbReference type="Proteomes" id="UP001152795">
    <property type="component" value="Unassembled WGS sequence"/>
</dbReference>
<evidence type="ECO:0000256" key="5">
    <source>
        <dbReference type="ARBA" id="ARBA00023180"/>
    </source>
</evidence>
<dbReference type="AlphaFoldDB" id="A0A7D9EUI8"/>
<evidence type="ECO:0000313" key="7">
    <source>
        <dbReference type="Proteomes" id="UP001152795"/>
    </source>
</evidence>
<protein>
    <submittedName>
        <fullName evidence="6">Uncharacterized protein</fullName>
    </submittedName>
</protein>
<comment type="caution">
    <text evidence="6">The sequence shown here is derived from an EMBL/GenBank/DDBJ whole genome shotgun (WGS) entry which is preliminary data.</text>
</comment>
<dbReference type="InterPro" id="IPR051360">
    <property type="entry name" value="Neuronal_Pentraxin_Related"/>
</dbReference>
<keyword evidence="4" id="KW-1015">Disulfide bond</keyword>
<keyword evidence="7" id="KW-1185">Reference proteome</keyword>
<name>A0A7D9EUI8_PARCT</name>
<comment type="cofactor">
    <cofactor evidence="1">
        <name>Ca(2+)</name>
        <dbReference type="ChEBI" id="CHEBI:29108"/>
    </cofactor>
</comment>
<evidence type="ECO:0000256" key="4">
    <source>
        <dbReference type="ARBA" id="ARBA00023157"/>
    </source>
</evidence>
<keyword evidence="5" id="KW-0325">Glycoprotein</keyword>
<evidence type="ECO:0000256" key="1">
    <source>
        <dbReference type="ARBA" id="ARBA00001913"/>
    </source>
</evidence>
<proteinExistence type="predicted"/>
<organism evidence="6 7">
    <name type="scientific">Paramuricea clavata</name>
    <name type="common">Red gorgonian</name>
    <name type="synonym">Violescent sea-whip</name>
    <dbReference type="NCBI Taxonomy" id="317549"/>
    <lineage>
        <taxon>Eukaryota</taxon>
        <taxon>Metazoa</taxon>
        <taxon>Cnidaria</taxon>
        <taxon>Anthozoa</taxon>
        <taxon>Octocorallia</taxon>
        <taxon>Malacalcyonacea</taxon>
        <taxon>Plexauridae</taxon>
        <taxon>Paramuricea</taxon>
    </lineage>
</organism>
<evidence type="ECO:0000256" key="3">
    <source>
        <dbReference type="ARBA" id="ARBA00022837"/>
    </source>
</evidence>